<accession>A0ABX1I7L3</accession>
<evidence type="ECO:0000259" key="1">
    <source>
        <dbReference type="Pfam" id="PF07238"/>
    </source>
</evidence>
<dbReference type="EMBL" id="JAAXKX010000012">
    <property type="protein sequence ID" value="NKN33497.1"/>
    <property type="molecule type" value="Genomic_DNA"/>
</dbReference>
<dbReference type="InterPro" id="IPR009875">
    <property type="entry name" value="PilZ_domain"/>
</dbReference>
<dbReference type="Proteomes" id="UP000740754">
    <property type="component" value="Unassembled WGS sequence"/>
</dbReference>
<dbReference type="SUPFAM" id="SSF141371">
    <property type="entry name" value="PilZ domain-like"/>
    <property type="match status" value="1"/>
</dbReference>
<comment type="caution">
    <text evidence="2">The sequence shown here is derived from an EMBL/GenBank/DDBJ whole genome shotgun (WGS) entry which is preliminary data.</text>
</comment>
<name>A0ABX1I7L3_9GAMM</name>
<keyword evidence="3" id="KW-1185">Reference proteome</keyword>
<evidence type="ECO:0000313" key="3">
    <source>
        <dbReference type="Proteomes" id="UP000740754"/>
    </source>
</evidence>
<dbReference type="Gene3D" id="2.40.10.220">
    <property type="entry name" value="predicted glycosyltransferase like domains"/>
    <property type="match status" value="1"/>
</dbReference>
<evidence type="ECO:0000313" key="2">
    <source>
        <dbReference type="EMBL" id="NKN33497.1"/>
    </source>
</evidence>
<protein>
    <submittedName>
        <fullName evidence="2">PilZ domain-containing protein</fullName>
    </submittedName>
</protein>
<dbReference type="RefSeq" id="WP_168669104.1">
    <property type="nucleotide sequence ID" value="NZ_JAAXKX010000012.1"/>
</dbReference>
<organism evidence="2 3">
    <name type="scientific">Marichromatium bheemlicum</name>
    <dbReference type="NCBI Taxonomy" id="365339"/>
    <lineage>
        <taxon>Bacteria</taxon>
        <taxon>Pseudomonadati</taxon>
        <taxon>Pseudomonadota</taxon>
        <taxon>Gammaproteobacteria</taxon>
        <taxon>Chromatiales</taxon>
        <taxon>Chromatiaceae</taxon>
        <taxon>Marichromatium</taxon>
    </lineage>
</organism>
<reference evidence="2 3" key="1">
    <citation type="submission" date="2020-04" db="EMBL/GenBank/DDBJ databases">
        <title>Draft Whole-Genome sequence of Marichromatium bheemlicum DSM 18632, type strain.</title>
        <authorList>
            <person name="Kyndt J.A."/>
            <person name="Meyer T.E."/>
        </authorList>
    </citation>
    <scope>NUCLEOTIDE SEQUENCE [LARGE SCALE GENOMIC DNA]</scope>
    <source>
        <strain evidence="2 3">DSM 18632</strain>
    </source>
</reference>
<feature type="domain" description="PilZ" evidence="1">
    <location>
        <begin position="4"/>
        <end position="93"/>
    </location>
</feature>
<sequence length="96" mass="10393">MGSDRRRHPRLPMQVEVDLFRPGHPVRRVWTNDLSGGGVMILIDDVDRPPVGTWVQLQVAGTLGSGETPPLVEAQVVRHLADGVALSFSGQDEGAD</sequence>
<proteinExistence type="predicted"/>
<gene>
    <name evidence="2" type="ORF">HF203_09695</name>
</gene>
<dbReference type="Pfam" id="PF07238">
    <property type="entry name" value="PilZ"/>
    <property type="match status" value="1"/>
</dbReference>